<name>A0A2H1WKL8_SPOFR</name>
<accession>A0A2H1WKL8</accession>
<evidence type="ECO:0000313" key="1">
    <source>
        <dbReference type="EMBL" id="SOQ53621.1"/>
    </source>
</evidence>
<dbReference type="EMBL" id="ODYU01009299">
    <property type="protein sequence ID" value="SOQ53621.1"/>
    <property type="molecule type" value="Genomic_DNA"/>
</dbReference>
<organism evidence="1">
    <name type="scientific">Spodoptera frugiperda</name>
    <name type="common">Fall armyworm</name>
    <dbReference type="NCBI Taxonomy" id="7108"/>
    <lineage>
        <taxon>Eukaryota</taxon>
        <taxon>Metazoa</taxon>
        <taxon>Ecdysozoa</taxon>
        <taxon>Arthropoda</taxon>
        <taxon>Hexapoda</taxon>
        <taxon>Insecta</taxon>
        <taxon>Pterygota</taxon>
        <taxon>Neoptera</taxon>
        <taxon>Endopterygota</taxon>
        <taxon>Lepidoptera</taxon>
        <taxon>Glossata</taxon>
        <taxon>Ditrysia</taxon>
        <taxon>Noctuoidea</taxon>
        <taxon>Noctuidae</taxon>
        <taxon>Amphipyrinae</taxon>
        <taxon>Spodoptera</taxon>
    </lineage>
</organism>
<sequence length="120" mass="13505">MPLYNVHLLFTSCVISPIPRLGKRSASVVVCQLGGVTISARNRITAMHRTASHQYANSEDKSYITNKLNNGLVKRKELRPSLRLRLTASKLATCSNFVLEESFDEFSPAWVKREGVSDFY</sequence>
<proteinExistence type="predicted"/>
<reference evidence="1" key="1">
    <citation type="submission" date="2016-07" db="EMBL/GenBank/DDBJ databases">
        <authorList>
            <person name="Bretaudeau A."/>
        </authorList>
    </citation>
    <scope>NUCLEOTIDE SEQUENCE</scope>
    <source>
        <strain evidence="1">Rice</strain>
        <tissue evidence="1">Whole body</tissue>
    </source>
</reference>
<protein>
    <submittedName>
        <fullName evidence="1">SFRICE_028394</fullName>
    </submittedName>
</protein>
<dbReference type="AlphaFoldDB" id="A0A2H1WKL8"/>
<gene>
    <name evidence="1" type="ORF">SFRICE_028394</name>
</gene>